<comment type="similarity">
    <text evidence="1">Belongs to the TonB-dependent receptor family.</text>
</comment>
<comment type="subcellular location">
    <subcellularLocation>
        <location evidence="1">Cell outer membrane</location>
        <topology evidence="1">Multi-pass membrane protein</topology>
    </subcellularLocation>
</comment>
<keyword evidence="2" id="KW-0732">Signal</keyword>
<evidence type="ECO:0000256" key="1">
    <source>
        <dbReference type="PROSITE-ProRule" id="PRU01360"/>
    </source>
</evidence>
<dbReference type="SUPFAM" id="SSF56935">
    <property type="entry name" value="Porins"/>
    <property type="match status" value="1"/>
</dbReference>
<protein>
    <submittedName>
        <fullName evidence="4">TonB-dependent receptor</fullName>
    </submittedName>
</protein>
<dbReference type="InterPro" id="IPR012910">
    <property type="entry name" value="Plug_dom"/>
</dbReference>
<dbReference type="InterPro" id="IPR018247">
    <property type="entry name" value="EF_Hand_1_Ca_BS"/>
</dbReference>
<evidence type="ECO:0000259" key="3">
    <source>
        <dbReference type="Pfam" id="PF07715"/>
    </source>
</evidence>
<reference evidence="4 5" key="1">
    <citation type="submission" date="2024-03" db="EMBL/GenBank/DDBJ databases">
        <title>Chitinophaga caseinilytica sp. nov., a casein hydrolysing bacterium isolated from forest soil.</title>
        <authorList>
            <person name="Lee D.S."/>
            <person name="Han D.M."/>
            <person name="Baek J.H."/>
            <person name="Choi D.G."/>
            <person name="Jeon J.H."/>
            <person name="Jeon C.O."/>
        </authorList>
    </citation>
    <scope>NUCLEOTIDE SEQUENCE [LARGE SCALE GENOMIC DNA]</scope>
    <source>
        <strain evidence="4 5">KACC 19118</strain>
    </source>
</reference>
<sequence>MKKNYPMLCRKRYLFQWLLLLLANAAIGQAPKISGSVTDTKGQAIPGVNIRIKHTQSGTVTTPDGKFTLQLKSAADTLVFSFVGFQSQEIVAGGRSTVNVTLLEDKNDLDDVVIVAYGHQKKQSMVSSITTINPKELKGPTSNLTTMLAGRISGMISYQRSGEPGADNAQFFIRGITSFGSGKIDPLILIDGMESTATELARIQPDDIAGFSVLKDAAASSLYGARGANGVILVNTKSGKSGATKMNVRLENSMTSNTRNFKLADNITYMRLANEAMLTRDPLGVLPYSQNKIDHTVAGDNPYLYPNNNWIEQMIKKNTNNQRLNLNLSGGTPKAQYYVAATVNQDNGILKSQSGSGFNSNIKLRSYEVRSNVNLQLTKTTEAIFRTTGNFDDYNGPIGGGGAIFGSVLNANPVRFPAIFPASDRPQVKHPLFGNAARGTDGAVFTNPYADMVSGFQQYNTSTLNVQLELKQDFNFLTPGLTARMMIYTKRYSSFSLSRQFSPFYYSANPSLEVPGGYTLSLLNEKTGTEYLSYNPGAKIVNTTTYAEAAVMYNRTFNKVHNVGGLLIGIRRNYLNGNSTDLQQSLPFRNQGVSGRVTYGYDDRYMFEGNFGYNGSERFAKRNRFGFFPSVGVAWNVSSEDFFSDLSNTVSRLKLRATYGLAGNDQIGRAEDRFFYLSNVNLNYNPYGATFGENYGYGRPGVLISRYPNELITWERALKTNVGMDLSLWNSVNFTIDAYKERRNSILMQRAYVPTTMGLTAPVSANVGVAEGRGFELQADYNKTFGKAWLQARGTFTYATSEILVNEEPEYAANMKYLSRVGHSVGLAYGLVAERLFVDDEDVKNSPKQHFGETRGGDIKYRDLNGDGQITDLDMINGLSYPVTPEIIYGFGFSFGYKNFDISTFFQGSARSSFYIDPAKISPFVADGPNENGLLKAIADDHWSEDNRNIYAFWPRLGMTQSANNNKMSSWWMRDGAFLRMKNAEIGYNIGDKGLKRYRINGLRIYANAVNLFVISAFKLWDPEQGGNGLGYPVQRTFNMGINVQL</sequence>
<keyword evidence="1" id="KW-0998">Cell outer membrane</keyword>
<dbReference type="InterPro" id="IPR023996">
    <property type="entry name" value="TonB-dep_OMP_SusC/RagA"/>
</dbReference>
<evidence type="ECO:0000313" key="5">
    <source>
        <dbReference type="Proteomes" id="UP001449657"/>
    </source>
</evidence>
<dbReference type="Gene3D" id="2.170.130.10">
    <property type="entry name" value="TonB-dependent receptor, plug domain"/>
    <property type="match status" value="1"/>
</dbReference>
<dbReference type="Pfam" id="PF13715">
    <property type="entry name" value="CarbopepD_reg_2"/>
    <property type="match status" value="1"/>
</dbReference>
<dbReference type="EMBL" id="CP150096">
    <property type="protein sequence ID" value="WZN48480.1"/>
    <property type="molecule type" value="Genomic_DNA"/>
</dbReference>
<proteinExistence type="inferred from homology"/>
<keyword evidence="1" id="KW-0472">Membrane</keyword>
<keyword evidence="5" id="KW-1185">Reference proteome</keyword>
<dbReference type="InterPro" id="IPR008969">
    <property type="entry name" value="CarboxyPept-like_regulatory"/>
</dbReference>
<feature type="chain" id="PRO_5045231305" evidence="2">
    <location>
        <begin position="26"/>
        <end position="1046"/>
    </location>
</feature>
<dbReference type="Proteomes" id="UP001449657">
    <property type="component" value="Chromosome"/>
</dbReference>
<evidence type="ECO:0000313" key="4">
    <source>
        <dbReference type="EMBL" id="WZN48480.1"/>
    </source>
</evidence>
<dbReference type="Pfam" id="PF07715">
    <property type="entry name" value="Plug"/>
    <property type="match status" value="1"/>
</dbReference>
<keyword evidence="1" id="KW-0813">Transport</keyword>
<dbReference type="RefSeq" id="WP_341843070.1">
    <property type="nucleotide sequence ID" value="NZ_CP149792.1"/>
</dbReference>
<feature type="domain" description="TonB-dependent receptor plug" evidence="3">
    <location>
        <begin position="122"/>
        <end position="231"/>
    </location>
</feature>
<dbReference type="InterPro" id="IPR023997">
    <property type="entry name" value="TonB-dep_OMP_SusC/RagA_CS"/>
</dbReference>
<keyword evidence="1" id="KW-1134">Transmembrane beta strand</keyword>
<dbReference type="SUPFAM" id="SSF49464">
    <property type="entry name" value="Carboxypeptidase regulatory domain-like"/>
    <property type="match status" value="1"/>
</dbReference>
<dbReference type="NCBIfam" id="TIGR04056">
    <property type="entry name" value="OMP_RagA_SusC"/>
    <property type="match status" value="1"/>
</dbReference>
<evidence type="ECO:0000256" key="2">
    <source>
        <dbReference type="SAM" id="SignalP"/>
    </source>
</evidence>
<dbReference type="PROSITE" id="PS52016">
    <property type="entry name" value="TONB_DEPENDENT_REC_3"/>
    <property type="match status" value="1"/>
</dbReference>
<name>A0ABZ2Z8C7_9BACT</name>
<keyword evidence="4" id="KW-0675">Receptor</keyword>
<dbReference type="InterPro" id="IPR039426">
    <property type="entry name" value="TonB-dep_rcpt-like"/>
</dbReference>
<gene>
    <name evidence="4" type="ORF">WJU22_09870</name>
</gene>
<dbReference type="InterPro" id="IPR037066">
    <property type="entry name" value="Plug_dom_sf"/>
</dbReference>
<dbReference type="PROSITE" id="PS00018">
    <property type="entry name" value="EF_HAND_1"/>
    <property type="match status" value="1"/>
</dbReference>
<feature type="signal peptide" evidence="2">
    <location>
        <begin position="1"/>
        <end position="25"/>
    </location>
</feature>
<organism evidence="4 5">
    <name type="scientific">Chitinophaga caseinilytica</name>
    <dbReference type="NCBI Taxonomy" id="2267521"/>
    <lineage>
        <taxon>Bacteria</taxon>
        <taxon>Pseudomonadati</taxon>
        <taxon>Bacteroidota</taxon>
        <taxon>Chitinophagia</taxon>
        <taxon>Chitinophagales</taxon>
        <taxon>Chitinophagaceae</taxon>
        <taxon>Chitinophaga</taxon>
    </lineage>
</organism>
<keyword evidence="1" id="KW-0812">Transmembrane</keyword>
<accession>A0ABZ2Z8C7</accession>
<dbReference type="NCBIfam" id="TIGR04057">
    <property type="entry name" value="SusC_RagA_signa"/>
    <property type="match status" value="1"/>
</dbReference>
<dbReference type="Gene3D" id="2.60.40.1120">
    <property type="entry name" value="Carboxypeptidase-like, regulatory domain"/>
    <property type="match status" value="1"/>
</dbReference>